<dbReference type="InterPro" id="IPR046867">
    <property type="entry name" value="AldOxase/xan_DH_MoCoBD2"/>
</dbReference>
<sequence>MNDRSAMSVLDKPNSYIGRSVPRPNAKRLAQGRATYVDDIVLPRMVHLAFCRSPYAHAEILSIDSTAALALPGVLRVVTMADLQDYCTPWVGVLDHLKGIKSAPQWPLANGKAFFQGEPIVAVAATSRAIAEDAVDLIEVDYKELPPVTDMETALDPDTPVIHPELGDNLCFERSIDSGDVDAAFAEAAVVVEETFHFNRHTGVTLEPRSIICDYNPADETLTLHMSVQCPHMSKNLYAKHLGLDEDKVRVICKDVGGSFGLKIHTYSDEMAAGALTVMLGRPVKFIADRLESFTTDIHARDHRVTAKMAFTQDGEITAVEMDDITGIGPYSVYPRTSGIEMNQVANLTAGPYKHLNYRVRARVVFQNKGVMCQYRGVGHPIAVAVGEALIDKGAAALGMDPAEVRRRSFIPDDAYPYTSPSGAIYERQSHRQSLDKLVAVMDYEALRREQRVLRERGIYRGIGFASLIEVTNPSPAFYGVGGARIASQDGCTIRLDPTGGITCATGVTEQGQGTETIIAQIAASAVGVAPGQVRVITGDTDVVPYGGGTWASRGAGIGGEAALQAGKELRRNILEVAGAILQSAPESLDIRDGEIVDAKSGNERMPLAELGRLVYFRGDTLPEGLQPELVATKHYVSRSYPFAFTNAAHACLLEVDVETGLVKLLKYWVVEDCGTVINPLLVAEQTRGGVVQGIGAALYEECLYSPEGQMINGSMADYLLPMAAEMPEIFVDHVTTPTETSELGAKGVGEAGTAGAPGAVMNAINDALGPLDARLSHMPFTPDKILRALGKT</sequence>
<protein>
    <submittedName>
        <fullName evidence="4">Xanthine dehydrogenase family protein molybdopterin-binding subunit</fullName>
    </submittedName>
</protein>
<dbReference type="Pfam" id="PF02738">
    <property type="entry name" value="MoCoBD_1"/>
    <property type="match status" value="1"/>
</dbReference>
<evidence type="ECO:0000313" key="5">
    <source>
        <dbReference type="Proteomes" id="UP000761264"/>
    </source>
</evidence>
<name>A0A967KC75_9PROT</name>
<dbReference type="RefSeq" id="WP_167229228.1">
    <property type="nucleotide sequence ID" value="NZ_JAAQPH010000023.1"/>
</dbReference>
<dbReference type="InterPro" id="IPR036856">
    <property type="entry name" value="Ald_Oxase/Xan_DH_a/b_sf"/>
</dbReference>
<reference evidence="4" key="1">
    <citation type="submission" date="2020-03" db="EMBL/GenBank/DDBJ databases">
        <title>Genome of Pelagibius litoralis DSM 21314T.</title>
        <authorList>
            <person name="Wang G."/>
        </authorList>
    </citation>
    <scope>NUCLEOTIDE SEQUENCE</scope>
    <source>
        <strain evidence="4">DSM 21314</strain>
    </source>
</reference>
<dbReference type="Gene3D" id="3.90.1170.50">
    <property type="entry name" value="Aldehyde oxidase/xanthine dehydrogenase, a/b hammerhead"/>
    <property type="match status" value="1"/>
</dbReference>
<dbReference type="PANTHER" id="PTHR11908:SF132">
    <property type="entry name" value="ALDEHYDE OXIDASE 1-RELATED"/>
    <property type="match status" value="1"/>
</dbReference>
<dbReference type="EMBL" id="JAAQPH010000023">
    <property type="protein sequence ID" value="NIA71517.1"/>
    <property type="molecule type" value="Genomic_DNA"/>
</dbReference>
<dbReference type="GO" id="GO:0016491">
    <property type="term" value="F:oxidoreductase activity"/>
    <property type="evidence" value="ECO:0007669"/>
    <property type="project" value="UniProtKB-KW"/>
</dbReference>
<dbReference type="AlphaFoldDB" id="A0A967KC75"/>
<evidence type="ECO:0000259" key="3">
    <source>
        <dbReference type="SMART" id="SM01008"/>
    </source>
</evidence>
<keyword evidence="5" id="KW-1185">Reference proteome</keyword>
<evidence type="ECO:0000256" key="2">
    <source>
        <dbReference type="ARBA" id="ARBA00023002"/>
    </source>
</evidence>
<comment type="caution">
    <text evidence="4">The sequence shown here is derived from an EMBL/GenBank/DDBJ whole genome shotgun (WGS) entry which is preliminary data.</text>
</comment>
<keyword evidence="1" id="KW-0500">Molybdenum</keyword>
<organism evidence="4 5">
    <name type="scientific">Pelagibius litoralis</name>
    <dbReference type="NCBI Taxonomy" id="374515"/>
    <lineage>
        <taxon>Bacteria</taxon>
        <taxon>Pseudomonadati</taxon>
        <taxon>Pseudomonadota</taxon>
        <taxon>Alphaproteobacteria</taxon>
        <taxon>Rhodospirillales</taxon>
        <taxon>Rhodovibrionaceae</taxon>
        <taxon>Pelagibius</taxon>
    </lineage>
</organism>
<dbReference type="Proteomes" id="UP000761264">
    <property type="component" value="Unassembled WGS sequence"/>
</dbReference>
<gene>
    <name evidence="4" type="ORF">HBA54_23275</name>
</gene>
<proteinExistence type="predicted"/>
<dbReference type="InterPro" id="IPR000674">
    <property type="entry name" value="Ald_Oxase/Xan_DH_a/b"/>
</dbReference>
<keyword evidence="2" id="KW-0560">Oxidoreductase</keyword>
<dbReference type="InterPro" id="IPR037165">
    <property type="entry name" value="AldOxase/xan_DH_Mopterin-bd_sf"/>
</dbReference>
<dbReference type="GO" id="GO:0005506">
    <property type="term" value="F:iron ion binding"/>
    <property type="evidence" value="ECO:0007669"/>
    <property type="project" value="InterPro"/>
</dbReference>
<evidence type="ECO:0000256" key="1">
    <source>
        <dbReference type="ARBA" id="ARBA00022505"/>
    </source>
</evidence>
<dbReference type="SUPFAM" id="SSF54665">
    <property type="entry name" value="CO dehydrogenase molybdoprotein N-domain-like"/>
    <property type="match status" value="1"/>
</dbReference>
<dbReference type="Pfam" id="PF01315">
    <property type="entry name" value="Ald_Xan_dh_C"/>
    <property type="match status" value="1"/>
</dbReference>
<dbReference type="Pfam" id="PF20256">
    <property type="entry name" value="MoCoBD_2"/>
    <property type="match status" value="1"/>
</dbReference>
<dbReference type="InterPro" id="IPR008274">
    <property type="entry name" value="AldOxase/xan_DH_MoCoBD1"/>
</dbReference>
<dbReference type="SUPFAM" id="SSF56003">
    <property type="entry name" value="Molybdenum cofactor-binding domain"/>
    <property type="match status" value="1"/>
</dbReference>
<evidence type="ECO:0000313" key="4">
    <source>
        <dbReference type="EMBL" id="NIA71517.1"/>
    </source>
</evidence>
<dbReference type="InterPro" id="IPR016208">
    <property type="entry name" value="Ald_Oxase/xanthine_DH-like"/>
</dbReference>
<feature type="domain" description="Aldehyde oxidase/xanthine dehydrogenase a/b hammerhead" evidence="3">
    <location>
        <begin position="31"/>
        <end position="146"/>
    </location>
</feature>
<dbReference type="Gene3D" id="3.30.365.10">
    <property type="entry name" value="Aldehyde oxidase/xanthine dehydrogenase, molybdopterin binding domain"/>
    <property type="match status" value="4"/>
</dbReference>
<dbReference type="SMART" id="SM01008">
    <property type="entry name" value="Ald_Xan_dh_C"/>
    <property type="match status" value="1"/>
</dbReference>
<accession>A0A967KC75</accession>
<dbReference type="PANTHER" id="PTHR11908">
    <property type="entry name" value="XANTHINE DEHYDROGENASE"/>
    <property type="match status" value="1"/>
</dbReference>